<reference evidence="3 4" key="1">
    <citation type="submission" date="2019-11" db="EMBL/GenBank/DDBJ databases">
        <title>Draft Whole-Genome sequence of the marine photosynthetic bacterium Rhodovulum strictum DSM 11289.</title>
        <authorList>
            <person name="Kyndt J.A."/>
            <person name="Meyer T.E."/>
        </authorList>
    </citation>
    <scope>NUCLEOTIDE SEQUENCE [LARGE SCALE GENOMIC DNA]</scope>
    <source>
        <strain evidence="3 4">DSM 11289</strain>
    </source>
</reference>
<dbReference type="InterPro" id="IPR045387">
    <property type="entry name" value="DUF6524"/>
</dbReference>
<feature type="compositionally biased region" description="Basic and acidic residues" evidence="1">
    <location>
        <begin position="130"/>
        <end position="139"/>
    </location>
</feature>
<feature type="region of interest" description="Disordered" evidence="1">
    <location>
        <begin position="120"/>
        <end position="139"/>
    </location>
</feature>
<dbReference type="Pfam" id="PF20134">
    <property type="entry name" value="DUF6524"/>
    <property type="match status" value="1"/>
</dbReference>
<keyword evidence="2" id="KW-1133">Transmembrane helix</keyword>
<evidence type="ECO:0000256" key="1">
    <source>
        <dbReference type="SAM" id="MobiDB-lite"/>
    </source>
</evidence>
<proteinExistence type="predicted"/>
<dbReference type="Proteomes" id="UP000466730">
    <property type="component" value="Unassembled WGS sequence"/>
</dbReference>
<feature type="transmembrane region" description="Helical" evidence="2">
    <location>
        <begin position="42"/>
        <end position="59"/>
    </location>
</feature>
<gene>
    <name evidence="3" type="ORF">GH815_05920</name>
</gene>
<dbReference type="RefSeq" id="WP_153747834.1">
    <property type="nucleotide sequence ID" value="NZ_BAAADI010000008.1"/>
</dbReference>
<evidence type="ECO:0000256" key="2">
    <source>
        <dbReference type="SAM" id="Phobius"/>
    </source>
</evidence>
<comment type="caution">
    <text evidence="3">The sequence shown here is derived from an EMBL/GenBank/DDBJ whole genome shotgun (WGS) entry which is preliminary data.</text>
</comment>
<keyword evidence="4" id="KW-1185">Reference proteome</keyword>
<feature type="transmembrane region" description="Helical" evidence="2">
    <location>
        <begin position="96"/>
        <end position="115"/>
    </location>
</feature>
<dbReference type="AlphaFoldDB" id="A0A844B7Z5"/>
<organism evidence="3 4">
    <name type="scientific">Rhodovulum strictum</name>
    <dbReference type="NCBI Taxonomy" id="58314"/>
    <lineage>
        <taxon>Bacteria</taxon>
        <taxon>Pseudomonadati</taxon>
        <taxon>Pseudomonadota</taxon>
        <taxon>Alphaproteobacteria</taxon>
        <taxon>Rhodobacterales</taxon>
        <taxon>Paracoccaceae</taxon>
        <taxon>Rhodovulum</taxon>
    </lineage>
</organism>
<protein>
    <submittedName>
        <fullName evidence="3">Uncharacterized protein</fullName>
    </submittedName>
</protein>
<evidence type="ECO:0000313" key="3">
    <source>
        <dbReference type="EMBL" id="MRH20524.1"/>
    </source>
</evidence>
<sequence length="139" mass="14890">MSGFLLRWAIAAILLAAAYNPTQYNYYTWAQANFETDQRPLVIGLGAMLAIAFLVYIIGTLRALGVVGLFLVIIIFGLLGYIMVDKGIIELDVSATNIWGGIAVLSLILAAAMSWRSGTKAPAKKSTPAKKAEPKTAQA</sequence>
<name>A0A844B7Z5_9RHOB</name>
<accession>A0A844B7Z5</accession>
<keyword evidence="2" id="KW-0472">Membrane</keyword>
<dbReference type="EMBL" id="WJPO01000006">
    <property type="protein sequence ID" value="MRH20524.1"/>
    <property type="molecule type" value="Genomic_DNA"/>
</dbReference>
<keyword evidence="2" id="KW-0812">Transmembrane</keyword>
<evidence type="ECO:0000313" key="4">
    <source>
        <dbReference type="Proteomes" id="UP000466730"/>
    </source>
</evidence>
<feature type="transmembrane region" description="Helical" evidence="2">
    <location>
        <begin position="66"/>
        <end position="84"/>
    </location>
</feature>
<dbReference type="OrthoDB" id="7876322at2"/>